<feature type="region of interest" description="Disordered" evidence="6">
    <location>
        <begin position="1"/>
        <end position="52"/>
    </location>
</feature>
<feature type="transmembrane region" description="Helical" evidence="7">
    <location>
        <begin position="915"/>
        <end position="934"/>
    </location>
</feature>
<keyword evidence="4 7" id="KW-1133">Transmembrane helix</keyword>
<dbReference type="Gene3D" id="1.20.1250.20">
    <property type="entry name" value="MFS general substrate transporter like domains"/>
    <property type="match status" value="1"/>
</dbReference>
<evidence type="ECO:0000256" key="1">
    <source>
        <dbReference type="ARBA" id="ARBA00004141"/>
    </source>
</evidence>
<sequence>MAHNPSSAGPPLPRFTPAHPSSPTWPIAGPSSQNESQDQDATTPPQGPLKAPQSLRELLAADSAGSSSCVRNGRGYGAIDAARRHGRREAGASSEAAGALASTSTAAQRPSAPVLGPPPQQDISRWNRWHIWRQESADAKRMKQLQQRSGLAGSFSSRGLQPRDGDPLSIRINMKRWSRRAYGSIKGVWTGGSYFHEEEDADPSGSTHSYFFSRAQETIEEATYDPEAPLSSLRLALLTLSLAGAQVVWTLELAYGTPFLLSLGMSKEAVSLVWIAGPASGLFVQPVVGALSDADVASKYRRRKFMLFSAGFLCLSTLTLAFASPLSFFLVDVLGVGLGDWDPVRNHAAHYTTQVLSIISFWVLDFALNGLQASSRTLILDISPTSQQTDANAWQGIMSNAGNMLGYLAGWIDLGRWPLLSWVGGGQFRCFSLFSLVTMLLCVGITCASTTEHPKLNTSREHIPVSDGIEIAGTKLPLGQKLRKSLQGIWNTTRRLPRPVRRICATQAFNFCSWFGFLFYATTYYLEIKLQHDLHGKMGNYADSPGSDRDVEQGSFSMLMYALVALAAGVLLPYLALGSDSHARAPALTEAVPQAQQPLPVSAEHTSHVSLRSWTSKRTHRIYRALRYGITLRSFWSFGCFSFALIMCGTFFVHTPPQAVVLIALVGVPWSISAWAPYALIGEFVRETALGVSPFEFDDDHYGPRRSAQRRQERWRRSEMLAQEQATLAERERQAGFSLQGEDEPYPTENSLLDVTTPISPARNSARNDAQAALRDCQPLRPAWHNGNNGGVSSSQITVPEVPPSIVQDEGVMTGTILGIHNVAIVIPQLLMSFIASVLFAITDPSHKQPLRDGDSDASGSRSNEVTSVFVSFARVLLSASPQRDNAFSYGAVARQHPPAATYAAAAASASQVAWVLRFAGLMALIACFVARSIPLTRTERFRRGQLLDLGLGGGDEGEGEGEEDEGGAGTGTGAGLGVGPGASGEL</sequence>
<keyword evidence="3 7" id="KW-0812">Transmembrane</keyword>
<dbReference type="HOGENOM" id="CLU_018303_1_0_1"/>
<dbReference type="PANTHER" id="PTHR19432:SF35">
    <property type="entry name" value="SOLUTE CARRIER FAMILY 45 MEMBER 3 ISOFORM X1"/>
    <property type="match status" value="1"/>
</dbReference>
<dbReference type="GO" id="GO:0005886">
    <property type="term" value="C:plasma membrane"/>
    <property type="evidence" value="ECO:0007669"/>
    <property type="project" value="TreeGrafter"/>
</dbReference>
<dbReference type="RefSeq" id="XP_013245479.1">
    <property type="nucleotide sequence ID" value="XM_013390025.1"/>
</dbReference>
<evidence type="ECO:0000256" key="6">
    <source>
        <dbReference type="SAM" id="MobiDB-lite"/>
    </source>
</evidence>
<keyword evidence="9" id="KW-1185">Reference proteome</keyword>
<protein>
    <submittedName>
        <fullName evidence="8">MFS general substrate transporter</fullName>
    </submittedName>
</protein>
<keyword evidence="5 7" id="KW-0472">Membrane</keyword>
<dbReference type="GeneID" id="25267123"/>
<feature type="transmembrane region" description="Helical" evidence="7">
    <location>
        <begin position="659"/>
        <end position="681"/>
    </location>
</feature>
<feature type="region of interest" description="Disordered" evidence="6">
    <location>
        <begin position="146"/>
        <end position="166"/>
    </location>
</feature>
<dbReference type="SUPFAM" id="SSF103473">
    <property type="entry name" value="MFS general substrate transporter"/>
    <property type="match status" value="1"/>
</dbReference>
<proteinExistence type="predicted"/>
<accession>A0A066WPT4</accession>
<feature type="compositionally biased region" description="Acidic residues" evidence="6">
    <location>
        <begin position="956"/>
        <end position="967"/>
    </location>
</feature>
<keyword evidence="2" id="KW-0813">Transport</keyword>
<feature type="compositionally biased region" description="Polar residues" evidence="6">
    <location>
        <begin position="146"/>
        <end position="159"/>
    </location>
</feature>
<feature type="compositionally biased region" description="Polar residues" evidence="6">
    <location>
        <begin position="19"/>
        <end position="44"/>
    </location>
</feature>
<evidence type="ECO:0000256" key="3">
    <source>
        <dbReference type="ARBA" id="ARBA00022692"/>
    </source>
</evidence>
<feature type="compositionally biased region" description="Gly residues" evidence="6">
    <location>
        <begin position="968"/>
        <end position="987"/>
    </location>
</feature>
<evidence type="ECO:0000256" key="4">
    <source>
        <dbReference type="ARBA" id="ARBA00022989"/>
    </source>
</evidence>
<dbReference type="Proteomes" id="UP000027361">
    <property type="component" value="Unassembled WGS sequence"/>
</dbReference>
<dbReference type="OMA" id="YAGHERR"/>
<feature type="compositionally biased region" description="Low complexity" evidence="6">
    <location>
        <begin position="91"/>
        <end position="107"/>
    </location>
</feature>
<dbReference type="InParanoid" id="A0A066WPT4"/>
<organism evidence="8 9">
    <name type="scientific">Tilletiaria anomala (strain ATCC 24038 / CBS 436.72 / UBC 951)</name>
    <dbReference type="NCBI Taxonomy" id="1037660"/>
    <lineage>
        <taxon>Eukaryota</taxon>
        <taxon>Fungi</taxon>
        <taxon>Dikarya</taxon>
        <taxon>Basidiomycota</taxon>
        <taxon>Ustilaginomycotina</taxon>
        <taxon>Exobasidiomycetes</taxon>
        <taxon>Georgefischeriales</taxon>
        <taxon>Tilletiariaceae</taxon>
        <taxon>Tilletiaria</taxon>
    </lineage>
</organism>
<feature type="transmembrane region" description="Helical" evidence="7">
    <location>
        <begin position="305"/>
        <end position="331"/>
    </location>
</feature>
<evidence type="ECO:0000256" key="7">
    <source>
        <dbReference type="SAM" id="Phobius"/>
    </source>
</evidence>
<dbReference type="OrthoDB" id="28755at2759"/>
<evidence type="ECO:0000256" key="5">
    <source>
        <dbReference type="ARBA" id="ARBA00023136"/>
    </source>
</evidence>
<dbReference type="EMBL" id="JMSN01000008">
    <property type="protein sequence ID" value="KDN52640.1"/>
    <property type="molecule type" value="Genomic_DNA"/>
</dbReference>
<feature type="transmembrane region" description="Helical" evidence="7">
    <location>
        <begin position="351"/>
        <end position="371"/>
    </location>
</feature>
<feature type="transmembrane region" description="Helical" evidence="7">
    <location>
        <begin position="558"/>
        <end position="577"/>
    </location>
</feature>
<gene>
    <name evidence="8" type="ORF">K437DRAFT_292928</name>
</gene>
<feature type="transmembrane region" description="Helical" evidence="7">
    <location>
        <begin position="503"/>
        <end position="526"/>
    </location>
</feature>
<evidence type="ECO:0000313" key="8">
    <source>
        <dbReference type="EMBL" id="KDN52640.1"/>
    </source>
</evidence>
<dbReference type="InterPro" id="IPR036259">
    <property type="entry name" value="MFS_trans_sf"/>
</dbReference>
<feature type="transmembrane region" description="Helical" evidence="7">
    <location>
        <begin position="823"/>
        <end position="842"/>
    </location>
</feature>
<comment type="subcellular location">
    <subcellularLocation>
        <location evidence="1">Membrane</location>
        <topology evidence="1">Multi-pass membrane protein</topology>
    </subcellularLocation>
</comment>
<dbReference type="GO" id="GO:0008506">
    <property type="term" value="F:sucrose:proton symporter activity"/>
    <property type="evidence" value="ECO:0007669"/>
    <property type="project" value="TreeGrafter"/>
</dbReference>
<feature type="transmembrane region" description="Helical" evidence="7">
    <location>
        <begin position="271"/>
        <end position="293"/>
    </location>
</feature>
<feature type="transmembrane region" description="Helical" evidence="7">
    <location>
        <begin position="630"/>
        <end position="653"/>
    </location>
</feature>
<feature type="region of interest" description="Disordered" evidence="6">
    <location>
        <begin position="949"/>
        <end position="987"/>
    </location>
</feature>
<dbReference type="PANTHER" id="PTHR19432">
    <property type="entry name" value="SUGAR TRANSPORTER"/>
    <property type="match status" value="1"/>
</dbReference>
<feature type="region of interest" description="Disordered" evidence="6">
    <location>
        <begin position="86"/>
        <end position="122"/>
    </location>
</feature>
<reference evidence="8 9" key="1">
    <citation type="submission" date="2014-05" db="EMBL/GenBank/DDBJ databases">
        <title>Draft genome sequence of a rare smut relative, Tilletiaria anomala UBC 951.</title>
        <authorList>
            <consortium name="DOE Joint Genome Institute"/>
            <person name="Toome M."/>
            <person name="Kuo A."/>
            <person name="Henrissat B."/>
            <person name="Lipzen A."/>
            <person name="Tritt A."/>
            <person name="Yoshinaga Y."/>
            <person name="Zane M."/>
            <person name="Barry K."/>
            <person name="Grigoriev I.V."/>
            <person name="Spatafora J.W."/>
            <person name="Aimea M.C."/>
        </authorList>
    </citation>
    <scope>NUCLEOTIDE SEQUENCE [LARGE SCALE GENOMIC DNA]</scope>
    <source>
        <strain evidence="8 9">UBC 951</strain>
    </source>
</reference>
<comment type="caution">
    <text evidence="8">The sequence shown here is derived from an EMBL/GenBank/DDBJ whole genome shotgun (WGS) entry which is preliminary data.</text>
</comment>
<evidence type="ECO:0000313" key="9">
    <source>
        <dbReference type="Proteomes" id="UP000027361"/>
    </source>
</evidence>
<evidence type="ECO:0000256" key="2">
    <source>
        <dbReference type="ARBA" id="ARBA00022448"/>
    </source>
</evidence>
<name>A0A066WPT4_TILAU</name>
<dbReference type="AlphaFoldDB" id="A0A066WPT4"/>